<name>A0ABW8A4M8_9ACTN</name>
<keyword evidence="1" id="KW-0472">Membrane</keyword>
<protein>
    <submittedName>
        <fullName evidence="2">Permease prefix domain 1-containing protein</fullName>
    </submittedName>
</protein>
<feature type="transmembrane region" description="Helical" evidence="1">
    <location>
        <begin position="187"/>
        <end position="210"/>
    </location>
</feature>
<evidence type="ECO:0000313" key="3">
    <source>
        <dbReference type="Proteomes" id="UP001612928"/>
    </source>
</evidence>
<dbReference type="RefSeq" id="WP_397021672.1">
    <property type="nucleotide sequence ID" value="NZ_JBITMB010000004.1"/>
</dbReference>
<evidence type="ECO:0000256" key="1">
    <source>
        <dbReference type="SAM" id="Phobius"/>
    </source>
</evidence>
<proteinExistence type="predicted"/>
<feature type="transmembrane region" description="Helical" evidence="1">
    <location>
        <begin position="113"/>
        <end position="140"/>
    </location>
</feature>
<accession>A0ABW8A4M8</accession>
<gene>
    <name evidence="2" type="ORF">ACIBP5_17410</name>
</gene>
<organism evidence="2 3">
    <name type="scientific">Nonomuraea indica</name>
    <dbReference type="NCBI Taxonomy" id="1581193"/>
    <lineage>
        <taxon>Bacteria</taxon>
        <taxon>Bacillati</taxon>
        <taxon>Actinomycetota</taxon>
        <taxon>Actinomycetes</taxon>
        <taxon>Streptosporangiales</taxon>
        <taxon>Streptosporangiaceae</taxon>
        <taxon>Nonomuraea</taxon>
    </lineage>
</organism>
<feature type="transmembrane region" description="Helical" evidence="1">
    <location>
        <begin position="152"/>
        <end position="175"/>
    </location>
</feature>
<dbReference type="EMBL" id="JBITMB010000004">
    <property type="protein sequence ID" value="MFI7441738.1"/>
    <property type="molecule type" value="Genomic_DNA"/>
</dbReference>
<dbReference type="Proteomes" id="UP001612928">
    <property type="component" value="Unassembled WGS sequence"/>
</dbReference>
<dbReference type="InterPro" id="IPR047928">
    <property type="entry name" value="Perm_prefix_1"/>
</dbReference>
<feature type="transmembrane region" description="Helical" evidence="1">
    <location>
        <begin position="79"/>
        <end position="101"/>
    </location>
</feature>
<comment type="caution">
    <text evidence="2">The sequence shown here is derived from an EMBL/GenBank/DDBJ whole genome shotgun (WGS) entry which is preliminary data.</text>
</comment>
<reference evidence="2 3" key="1">
    <citation type="submission" date="2024-10" db="EMBL/GenBank/DDBJ databases">
        <title>The Natural Products Discovery Center: Release of the First 8490 Sequenced Strains for Exploring Actinobacteria Biosynthetic Diversity.</title>
        <authorList>
            <person name="Kalkreuter E."/>
            <person name="Kautsar S.A."/>
            <person name="Yang D."/>
            <person name="Bader C.D."/>
            <person name="Teijaro C.N."/>
            <person name="Fluegel L."/>
            <person name="Davis C.M."/>
            <person name="Simpson J.R."/>
            <person name="Lauterbach L."/>
            <person name="Steele A.D."/>
            <person name="Gui C."/>
            <person name="Meng S."/>
            <person name="Li G."/>
            <person name="Viehrig K."/>
            <person name="Ye F."/>
            <person name="Su P."/>
            <person name="Kiefer A.F."/>
            <person name="Nichols A."/>
            <person name="Cepeda A.J."/>
            <person name="Yan W."/>
            <person name="Fan B."/>
            <person name="Jiang Y."/>
            <person name="Adhikari A."/>
            <person name="Zheng C.-J."/>
            <person name="Schuster L."/>
            <person name="Cowan T.M."/>
            <person name="Smanski M.J."/>
            <person name="Chevrette M.G."/>
            <person name="De Carvalho L.P.S."/>
            <person name="Shen B."/>
        </authorList>
    </citation>
    <scope>NUCLEOTIDE SEQUENCE [LARGE SCALE GENOMIC DNA]</scope>
    <source>
        <strain evidence="2 3">NPDC049503</strain>
    </source>
</reference>
<sequence length="221" mass="23501">MLIDDYVADLSRALAGPAGPKRDLVVEARDSLTDTADALEALGLDREAAERAAVEEFGVVAEIAPGYQEELTAVSGRRLAALLFLTLPTSVLIWSAIWHLFPGDHGAWSARPAWYVTATALLDVVQVVTGLYGGLALFALGRGARRFGRTALITRSLGLTVMVALPLCGTLSLLVTAVSDLPPGFDQLAPVAVAELVTSAFWVLQLYCAVRCLALTRRARA</sequence>
<dbReference type="NCBIfam" id="NF038403">
    <property type="entry name" value="perm_prefix_1"/>
    <property type="match status" value="1"/>
</dbReference>
<keyword evidence="1" id="KW-1133">Transmembrane helix</keyword>
<keyword evidence="1" id="KW-0812">Transmembrane</keyword>
<keyword evidence="3" id="KW-1185">Reference proteome</keyword>
<evidence type="ECO:0000313" key="2">
    <source>
        <dbReference type="EMBL" id="MFI7441738.1"/>
    </source>
</evidence>